<keyword evidence="6" id="KW-0146">Chitin degradation</keyword>
<reference evidence="13 14" key="1">
    <citation type="submission" date="2020-12" db="EMBL/GenBank/DDBJ databases">
        <title>Effect of drift, selection, and recombination on the evolution of hybrid genomes in Candida yeast pathogens.</title>
        <authorList>
            <person name="Mixao V."/>
            <person name="Ksiezopolska E."/>
            <person name="Saus E."/>
            <person name="Boekhout T."/>
            <person name="Gacser A."/>
            <person name="Gabaldon T."/>
        </authorList>
    </citation>
    <scope>NUCLEOTIDE SEQUENCE [LARGE SCALE GENOMIC DNA]</scope>
    <source>
        <strain evidence="13 14">BP57</strain>
    </source>
</reference>
<dbReference type="EC" id="3.2.1.14" evidence="3"/>
<evidence type="ECO:0000256" key="2">
    <source>
        <dbReference type="ARBA" id="ARBA00004613"/>
    </source>
</evidence>
<sequence>MCHRLVEKFQDRLHHSGAQQTVLSGDHKFKTCVYFTNWAVYDKKHFPFHLPSQYYTHIFYAFITIDSESGKIKFSDKWCDLEMPEESLIPGESVHGNLQQLYQMKKLNRSLKVMMSIGGWGTDHLFEAIISSEEKLQNFVGSCVDYVEEFGFDGVDIDWEYPKNSKQGSRFVDLLRLLRERLPPRYSLTVAAPAGIDNIKHLNISEMDQYLSFWNLMCYDFAGQGWSQKTAFHSNLFGNNGDNDMNVSDVVQTYLSKGVIPSKLVVGCPMYGRVFSGVNRCKIGDGFSKNQATNSNDVVNYNEISCFPEQHFDARKVGAYAYDPESKRLVTFDNDQSAKIKGNFVKSKALGGGMWWDSSGDKVASSRPLPDSLVTNFVDQLGGISQLERSENCLLYPKSKYLKNLLP</sequence>
<keyword evidence="7" id="KW-0119">Carbohydrate metabolism</keyword>
<dbReference type="PANTHER" id="PTHR11177">
    <property type="entry name" value="CHITINASE"/>
    <property type="match status" value="1"/>
</dbReference>
<evidence type="ECO:0000256" key="1">
    <source>
        <dbReference type="ARBA" id="ARBA00000822"/>
    </source>
</evidence>
<accession>A0A8H7Z8B6</accession>
<dbReference type="Pfam" id="PF00704">
    <property type="entry name" value="Glyco_hydro_18"/>
    <property type="match status" value="1"/>
</dbReference>
<organism evidence="13 14">
    <name type="scientific">Candida metapsilosis</name>
    <dbReference type="NCBI Taxonomy" id="273372"/>
    <lineage>
        <taxon>Eukaryota</taxon>
        <taxon>Fungi</taxon>
        <taxon>Dikarya</taxon>
        <taxon>Ascomycota</taxon>
        <taxon>Saccharomycotina</taxon>
        <taxon>Pichiomycetes</taxon>
        <taxon>Debaryomycetaceae</taxon>
        <taxon>Candida/Lodderomyces clade</taxon>
        <taxon>Candida</taxon>
    </lineage>
</organism>
<dbReference type="Proteomes" id="UP000669133">
    <property type="component" value="Unassembled WGS sequence"/>
</dbReference>
<keyword evidence="8 10" id="KW-0326">Glycosidase</keyword>
<dbReference type="OrthoDB" id="76388at2759"/>
<comment type="caution">
    <text evidence="13">The sequence shown here is derived from an EMBL/GenBank/DDBJ whole genome shotgun (WGS) entry which is preliminary data.</text>
</comment>
<dbReference type="GO" id="GO:0000272">
    <property type="term" value="P:polysaccharide catabolic process"/>
    <property type="evidence" value="ECO:0007669"/>
    <property type="project" value="UniProtKB-KW"/>
</dbReference>
<dbReference type="GO" id="GO:0008843">
    <property type="term" value="F:endochitinase activity"/>
    <property type="evidence" value="ECO:0007669"/>
    <property type="project" value="UniProtKB-EC"/>
</dbReference>
<evidence type="ECO:0000256" key="10">
    <source>
        <dbReference type="RuleBase" id="RU000489"/>
    </source>
</evidence>
<dbReference type="CDD" id="cd06548">
    <property type="entry name" value="GH18_chitinase"/>
    <property type="match status" value="1"/>
</dbReference>
<evidence type="ECO:0000256" key="8">
    <source>
        <dbReference type="ARBA" id="ARBA00023295"/>
    </source>
</evidence>
<dbReference type="AlphaFoldDB" id="A0A8H7Z8B6"/>
<dbReference type="EMBL" id="JAEOAQ010000007">
    <property type="protein sequence ID" value="KAG5417132.1"/>
    <property type="molecule type" value="Genomic_DNA"/>
</dbReference>
<dbReference type="SMART" id="SM00636">
    <property type="entry name" value="Glyco_18"/>
    <property type="match status" value="1"/>
</dbReference>
<dbReference type="GeneID" id="93653394"/>
<dbReference type="PROSITE" id="PS51910">
    <property type="entry name" value="GH18_2"/>
    <property type="match status" value="1"/>
</dbReference>
<dbReference type="InterPro" id="IPR029070">
    <property type="entry name" value="Chitinase_insertion_sf"/>
</dbReference>
<dbReference type="InterPro" id="IPR050314">
    <property type="entry name" value="Glycosyl_Hydrlase_18"/>
</dbReference>
<dbReference type="InterPro" id="IPR017853">
    <property type="entry name" value="GH"/>
</dbReference>
<keyword evidence="5 10" id="KW-0378">Hydrolase</keyword>
<dbReference type="FunFam" id="3.20.20.80:FF:000075">
    <property type="entry name" value="Sporulation-specific chitinase"/>
    <property type="match status" value="1"/>
</dbReference>
<proteinExistence type="inferred from homology"/>
<gene>
    <name evidence="13" type="ORF">I9W82_004765</name>
</gene>
<dbReference type="RefSeq" id="XP_067546248.1">
    <property type="nucleotide sequence ID" value="XM_067693870.1"/>
</dbReference>
<dbReference type="SUPFAM" id="SSF51445">
    <property type="entry name" value="(Trans)glycosidases"/>
    <property type="match status" value="1"/>
</dbReference>
<dbReference type="GO" id="GO:0008061">
    <property type="term" value="F:chitin binding"/>
    <property type="evidence" value="ECO:0007669"/>
    <property type="project" value="InterPro"/>
</dbReference>
<dbReference type="GO" id="GO:0006032">
    <property type="term" value="P:chitin catabolic process"/>
    <property type="evidence" value="ECO:0007669"/>
    <property type="project" value="UniProtKB-KW"/>
</dbReference>
<dbReference type="PROSITE" id="PS01095">
    <property type="entry name" value="GH18_1"/>
    <property type="match status" value="1"/>
</dbReference>
<evidence type="ECO:0000256" key="9">
    <source>
        <dbReference type="ARBA" id="ARBA00023326"/>
    </source>
</evidence>
<dbReference type="Gene3D" id="3.20.20.80">
    <property type="entry name" value="Glycosidases"/>
    <property type="match status" value="1"/>
</dbReference>
<dbReference type="PANTHER" id="PTHR11177:SF317">
    <property type="entry name" value="CHITINASE 12-RELATED"/>
    <property type="match status" value="1"/>
</dbReference>
<evidence type="ECO:0000313" key="14">
    <source>
        <dbReference type="Proteomes" id="UP000669133"/>
    </source>
</evidence>
<dbReference type="InterPro" id="IPR001579">
    <property type="entry name" value="Glyco_hydro_18_chit_AS"/>
</dbReference>
<keyword evidence="14" id="KW-1185">Reference proteome</keyword>
<evidence type="ECO:0000256" key="5">
    <source>
        <dbReference type="ARBA" id="ARBA00022801"/>
    </source>
</evidence>
<keyword evidence="4" id="KW-0964">Secreted</keyword>
<evidence type="ECO:0000256" key="7">
    <source>
        <dbReference type="ARBA" id="ARBA00023277"/>
    </source>
</evidence>
<evidence type="ECO:0000256" key="11">
    <source>
        <dbReference type="RuleBase" id="RU004453"/>
    </source>
</evidence>
<dbReference type="GO" id="GO:0005576">
    <property type="term" value="C:extracellular region"/>
    <property type="evidence" value="ECO:0007669"/>
    <property type="project" value="UniProtKB-SubCell"/>
</dbReference>
<name>A0A8H7Z8B6_9ASCO</name>
<dbReference type="Gene3D" id="3.10.50.10">
    <property type="match status" value="1"/>
</dbReference>
<comment type="subcellular location">
    <subcellularLocation>
        <location evidence="2">Secreted</location>
    </subcellularLocation>
</comment>
<feature type="domain" description="GH18" evidence="12">
    <location>
        <begin position="29"/>
        <end position="384"/>
    </location>
</feature>
<evidence type="ECO:0000259" key="12">
    <source>
        <dbReference type="PROSITE" id="PS51910"/>
    </source>
</evidence>
<evidence type="ECO:0000256" key="4">
    <source>
        <dbReference type="ARBA" id="ARBA00022525"/>
    </source>
</evidence>
<keyword evidence="9" id="KW-0624">Polysaccharide degradation</keyword>
<protein>
    <recommendedName>
        <fullName evidence="3">chitinase</fullName>
        <ecNumber evidence="3">3.2.1.14</ecNumber>
    </recommendedName>
</protein>
<evidence type="ECO:0000256" key="3">
    <source>
        <dbReference type="ARBA" id="ARBA00012729"/>
    </source>
</evidence>
<dbReference type="InterPro" id="IPR011583">
    <property type="entry name" value="Chitinase_II/V-like_cat"/>
</dbReference>
<comment type="catalytic activity">
    <reaction evidence="1">
        <text>Random endo-hydrolysis of N-acetyl-beta-D-glucosaminide (1-&gt;4)-beta-linkages in chitin and chitodextrins.</text>
        <dbReference type="EC" id="3.2.1.14"/>
    </reaction>
</comment>
<comment type="similarity">
    <text evidence="11">Belongs to the glycosyl hydrolase 18 family.</text>
</comment>
<evidence type="ECO:0000256" key="6">
    <source>
        <dbReference type="ARBA" id="ARBA00023024"/>
    </source>
</evidence>
<dbReference type="InterPro" id="IPR001223">
    <property type="entry name" value="Glyco_hydro18_cat"/>
</dbReference>
<evidence type="ECO:0000313" key="13">
    <source>
        <dbReference type="EMBL" id="KAG5417132.1"/>
    </source>
</evidence>